<dbReference type="EMBL" id="SNXZ01000005">
    <property type="protein sequence ID" value="TDP94899.1"/>
    <property type="molecule type" value="Genomic_DNA"/>
</dbReference>
<reference evidence="1 2" key="1">
    <citation type="submission" date="2019-03" db="EMBL/GenBank/DDBJ databases">
        <title>Genomic Encyclopedia of Type Strains, Phase IV (KMG-IV): sequencing the most valuable type-strain genomes for metagenomic binning, comparative biology and taxonomic classification.</title>
        <authorList>
            <person name="Goeker M."/>
        </authorList>
    </citation>
    <scope>NUCLEOTIDE SEQUENCE [LARGE SCALE GENOMIC DNA]</scope>
    <source>
        <strain evidence="1 2">DSM 45361</strain>
    </source>
</reference>
<gene>
    <name evidence="1" type="ORF">EV186_105131</name>
</gene>
<comment type="caution">
    <text evidence="1">The sequence shown here is derived from an EMBL/GenBank/DDBJ whole genome shotgun (WGS) entry which is preliminary data.</text>
</comment>
<dbReference type="RefSeq" id="WP_133852313.1">
    <property type="nucleotide sequence ID" value="NZ_SNXZ01000005.1"/>
</dbReference>
<keyword evidence="2" id="KW-1185">Reference proteome</keyword>
<dbReference type="Proteomes" id="UP000295444">
    <property type="component" value="Unassembled WGS sequence"/>
</dbReference>
<sequence>MTAEELLDTLPIRDVRAKGTTAQVDFARGTAGTVDVVAGVPDLTDDRLAGLASSIRSALHHYFSVEDRVEVVVRRLDGDQTGAEEAGQQVVENLHRLTTALRYVPPVPAAADLVGALPLRGIKVRAGSAGNCAGIVVALVDLEPDPNEGFSLSLDEAQLPPSAEDFREIIEEWAEDFASGIRAAIGAVHDEPPPIRVVVHKLAGNYADANRAPWQKAGRLVVEEAVRRATG</sequence>
<accession>A0A4R6S539</accession>
<dbReference type="OrthoDB" id="3297304at2"/>
<name>A0A4R6S539_LABRH</name>
<organism evidence="1 2">
    <name type="scientific">Labedaea rhizosphaerae</name>
    <dbReference type="NCBI Taxonomy" id="598644"/>
    <lineage>
        <taxon>Bacteria</taxon>
        <taxon>Bacillati</taxon>
        <taxon>Actinomycetota</taxon>
        <taxon>Actinomycetes</taxon>
        <taxon>Pseudonocardiales</taxon>
        <taxon>Pseudonocardiaceae</taxon>
        <taxon>Labedaea</taxon>
    </lineage>
</organism>
<proteinExistence type="predicted"/>
<dbReference type="AlphaFoldDB" id="A0A4R6S539"/>
<protein>
    <submittedName>
        <fullName evidence="1">Uncharacterized protein</fullName>
    </submittedName>
</protein>
<evidence type="ECO:0000313" key="1">
    <source>
        <dbReference type="EMBL" id="TDP94899.1"/>
    </source>
</evidence>
<evidence type="ECO:0000313" key="2">
    <source>
        <dbReference type="Proteomes" id="UP000295444"/>
    </source>
</evidence>